<dbReference type="Pfam" id="PF01040">
    <property type="entry name" value="UbiA"/>
    <property type="match status" value="1"/>
</dbReference>
<dbReference type="HAMAP" id="MF_01937">
    <property type="entry name" value="MenA_1"/>
    <property type="match status" value="1"/>
</dbReference>
<keyword evidence="7 8" id="KW-0472">Membrane</keyword>
<evidence type="ECO:0000256" key="8">
    <source>
        <dbReference type="HAMAP-Rule" id="MF_01937"/>
    </source>
</evidence>
<gene>
    <name evidence="8" type="primary">menA</name>
    <name evidence="10" type="ORF">SAMN05216498_0328</name>
</gene>
<dbReference type="EC" id="2.5.1.74" evidence="8 9"/>
<sequence>MTTKEYTKDVLGEKSGFQIWWRMLRPHTLTASFVPVFVGTVIASIETTVHYGLFFAMLLASMLIQAATNMFNEYYDFVKGLDTEKSVGIGGTIVRDGISPQTVRWLAFMFYGLAILLGFYICIETNFWIALIGLISMLFGYLYTGGPYPIAYSPFGELFSGFFMGTVIIGISYFIQTSYLSVEAVLLSLPVAVLIGAILLSNNIRDLEGDKKNGRKTLAILIGRDNAIRLLAYFFISAYVFTIILITLGMMPVWGVITLLSIKKPINAVKVFKNNHTPLEMMPAMKFTAQTNTMFGILFGISFLLNHLYSIQSLA</sequence>
<dbReference type="GO" id="GO:0005886">
    <property type="term" value="C:plasma membrane"/>
    <property type="evidence" value="ECO:0007669"/>
    <property type="project" value="UniProtKB-SubCell"/>
</dbReference>
<evidence type="ECO:0000313" key="11">
    <source>
        <dbReference type="Proteomes" id="UP000199334"/>
    </source>
</evidence>
<dbReference type="Proteomes" id="UP000199334">
    <property type="component" value="Unassembled WGS sequence"/>
</dbReference>
<feature type="transmembrane region" description="Helical" evidence="8">
    <location>
        <begin position="155"/>
        <end position="175"/>
    </location>
</feature>
<feature type="transmembrane region" description="Helical" evidence="8">
    <location>
        <begin position="103"/>
        <end position="121"/>
    </location>
</feature>
<dbReference type="InterPro" id="IPR000537">
    <property type="entry name" value="UbiA_prenyltransferase"/>
</dbReference>
<protein>
    <recommendedName>
        <fullName evidence="8 9">1,4-dihydroxy-2-naphthoate octaprenyltransferase</fullName>
        <shortName evidence="8">DHNA-octaprenyltransferase</shortName>
        <ecNumber evidence="8 9">2.5.1.74</ecNumber>
    </recommendedName>
</protein>
<dbReference type="RefSeq" id="WP_093857870.1">
    <property type="nucleotide sequence ID" value="NZ_BJVZ01000017.1"/>
</dbReference>
<dbReference type="Gene3D" id="1.10.357.140">
    <property type="entry name" value="UbiA prenyltransferase"/>
    <property type="match status" value="1"/>
</dbReference>
<dbReference type="PANTHER" id="PTHR13929:SF0">
    <property type="entry name" value="UBIA PRENYLTRANSFERASE DOMAIN-CONTAINING PROTEIN 1"/>
    <property type="match status" value="1"/>
</dbReference>
<keyword evidence="3 8" id="KW-1003">Cell membrane</keyword>
<organism evidence="10 11">
    <name type="scientific">Tenuibacillus multivorans</name>
    <dbReference type="NCBI Taxonomy" id="237069"/>
    <lineage>
        <taxon>Bacteria</taxon>
        <taxon>Bacillati</taxon>
        <taxon>Bacillota</taxon>
        <taxon>Bacilli</taxon>
        <taxon>Bacillales</taxon>
        <taxon>Bacillaceae</taxon>
        <taxon>Tenuibacillus</taxon>
    </lineage>
</organism>
<name>A0A1H0FR96_9BACI</name>
<evidence type="ECO:0000256" key="3">
    <source>
        <dbReference type="ARBA" id="ARBA00022475"/>
    </source>
</evidence>
<accession>A0A1H0FR96</accession>
<evidence type="ECO:0000256" key="5">
    <source>
        <dbReference type="ARBA" id="ARBA00022692"/>
    </source>
</evidence>
<keyword evidence="5 8" id="KW-0812">Transmembrane</keyword>
<keyword evidence="11" id="KW-1185">Reference proteome</keyword>
<dbReference type="FunFam" id="1.10.357.140:FF:000007">
    <property type="entry name" value="1,4-dihydroxy-2-naphthoate octaprenyltransferase"/>
    <property type="match status" value="1"/>
</dbReference>
<evidence type="ECO:0000256" key="4">
    <source>
        <dbReference type="ARBA" id="ARBA00022679"/>
    </source>
</evidence>
<evidence type="ECO:0000256" key="6">
    <source>
        <dbReference type="ARBA" id="ARBA00022989"/>
    </source>
</evidence>
<dbReference type="Gene3D" id="1.20.120.1780">
    <property type="entry name" value="UbiA prenyltransferase"/>
    <property type="match status" value="1"/>
</dbReference>
<comment type="function">
    <text evidence="8">Conversion of 1,4-dihydroxy-2-naphthoate (DHNA) to demethylmenaquinone (DMK).</text>
</comment>
<comment type="similarity">
    <text evidence="8">Belongs to the MenA family. Type 1 subfamily.</text>
</comment>
<proteinExistence type="inferred from homology"/>
<feature type="transmembrane region" description="Helical" evidence="8">
    <location>
        <begin position="287"/>
        <end position="309"/>
    </location>
</feature>
<feature type="transmembrane region" description="Helical" evidence="8">
    <location>
        <begin position="51"/>
        <end position="71"/>
    </location>
</feature>
<dbReference type="UniPathway" id="UPA00079">
    <property type="reaction ID" value="UER00168"/>
</dbReference>
<evidence type="ECO:0000256" key="1">
    <source>
        <dbReference type="ARBA" id="ARBA00004141"/>
    </source>
</evidence>
<dbReference type="OrthoDB" id="9767568at2"/>
<dbReference type="GO" id="GO:0046428">
    <property type="term" value="F:1,4-dihydroxy-2-naphthoate polyprenyltransferase activity"/>
    <property type="evidence" value="ECO:0007669"/>
    <property type="project" value="UniProtKB-UniRule"/>
</dbReference>
<evidence type="ECO:0000313" key="10">
    <source>
        <dbReference type="EMBL" id="SDN97155.1"/>
    </source>
</evidence>
<feature type="transmembrane region" description="Helical" evidence="8">
    <location>
        <begin position="127"/>
        <end position="143"/>
    </location>
</feature>
<evidence type="ECO:0000256" key="9">
    <source>
        <dbReference type="NCBIfam" id="TIGR00751"/>
    </source>
</evidence>
<feature type="transmembrane region" description="Helical" evidence="8">
    <location>
        <begin position="230"/>
        <end position="257"/>
    </location>
</feature>
<comment type="pathway">
    <text evidence="8">Quinol/quinone metabolism; menaquinone biosynthesis; menaquinol from 1,4-dihydroxy-2-naphthoate: step 1/2.</text>
</comment>
<dbReference type="NCBIfam" id="TIGR00751">
    <property type="entry name" value="menA"/>
    <property type="match status" value="1"/>
</dbReference>
<reference evidence="10 11" key="1">
    <citation type="submission" date="2016-10" db="EMBL/GenBank/DDBJ databases">
        <authorList>
            <person name="de Groot N.N."/>
        </authorList>
    </citation>
    <scope>NUCLEOTIDE SEQUENCE [LARGE SCALE GENOMIC DNA]</scope>
    <source>
        <strain evidence="10 11">CGMCC 1.3442</strain>
    </source>
</reference>
<dbReference type="PANTHER" id="PTHR13929">
    <property type="entry name" value="1,4-DIHYDROXY-2-NAPHTHOATE OCTAPRENYLTRANSFERASE"/>
    <property type="match status" value="1"/>
</dbReference>
<keyword evidence="6 8" id="KW-1133">Transmembrane helix</keyword>
<keyword evidence="4 8" id="KW-0808">Transferase</keyword>
<dbReference type="PIRSF" id="PIRSF005355">
    <property type="entry name" value="UBIAD1"/>
    <property type="match status" value="1"/>
</dbReference>
<dbReference type="InterPro" id="IPR044878">
    <property type="entry name" value="UbiA_sf"/>
</dbReference>
<comment type="subcellular location">
    <subcellularLocation>
        <location evidence="8">Cell membrane</location>
        <topology evidence="8">Multi-pass membrane protein</topology>
    </subcellularLocation>
    <subcellularLocation>
        <location evidence="1">Membrane</location>
        <topology evidence="1">Multi-pass membrane protein</topology>
    </subcellularLocation>
</comment>
<dbReference type="EMBL" id="FNIG01000013">
    <property type="protein sequence ID" value="SDN97155.1"/>
    <property type="molecule type" value="Genomic_DNA"/>
</dbReference>
<evidence type="ECO:0000256" key="2">
    <source>
        <dbReference type="ARBA" id="ARBA00022428"/>
    </source>
</evidence>
<dbReference type="GO" id="GO:0042371">
    <property type="term" value="P:vitamin K biosynthetic process"/>
    <property type="evidence" value="ECO:0007669"/>
    <property type="project" value="TreeGrafter"/>
</dbReference>
<dbReference type="InterPro" id="IPR004657">
    <property type="entry name" value="MenA"/>
</dbReference>
<keyword evidence="2 8" id="KW-0474">Menaquinone biosynthesis</keyword>
<dbReference type="STRING" id="237069.SAMN05216498_0328"/>
<dbReference type="GO" id="GO:0009234">
    <property type="term" value="P:menaquinone biosynthetic process"/>
    <property type="evidence" value="ECO:0007669"/>
    <property type="project" value="UniProtKB-UniRule"/>
</dbReference>
<comment type="catalytic activity">
    <reaction evidence="8">
        <text>an all-trans-polyprenyl diphosphate + 1,4-dihydroxy-2-naphthoate + H(+) = a 2-demethylmenaquinol + CO2 + diphosphate</text>
        <dbReference type="Rhea" id="RHEA:26478"/>
        <dbReference type="Rhea" id="RHEA-COMP:9563"/>
        <dbReference type="Rhea" id="RHEA-COMP:9564"/>
        <dbReference type="ChEBI" id="CHEBI:11173"/>
        <dbReference type="ChEBI" id="CHEBI:15378"/>
        <dbReference type="ChEBI" id="CHEBI:16526"/>
        <dbReference type="ChEBI" id="CHEBI:33019"/>
        <dbReference type="ChEBI" id="CHEBI:55437"/>
        <dbReference type="ChEBI" id="CHEBI:58914"/>
        <dbReference type="EC" id="2.5.1.74"/>
    </reaction>
</comment>
<dbReference type="InterPro" id="IPR026046">
    <property type="entry name" value="UBIAD1"/>
</dbReference>
<evidence type="ECO:0000256" key="7">
    <source>
        <dbReference type="ARBA" id="ARBA00023136"/>
    </source>
</evidence>
<dbReference type="AlphaFoldDB" id="A0A1H0FR96"/>
<feature type="transmembrane region" description="Helical" evidence="8">
    <location>
        <begin position="181"/>
        <end position="202"/>
    </location>
</feature>
<dbReference type="NCBIfam" id="NF004749">
    <property type="entry name" value="PRK06080.1-1"/>
    <property type="match status" value="1"/>
</dbReference>
<dbReference type="CDD" id="cd13962">
    <property type="entry name" value="PT_UbiA_UBIAD1"/>
    <property type="match status" value="1"/>
</dbReference>